<sequence>MTENHLIRRHFLLTTNRTEETAIWTFAELGVADLLEAANTPQTADELAQKQGWNSDYLYRLLRAVADANIVREIKYNEAIELEKTNRFELTKDGRYLTSDHPSKLRYSLRAWFHPVIQTASQYLPQLIRDGSSKGSGVERVTGNVPIFEFLKKEENREFAHNFNEAMASHSRCSREIVVNAINFSRFNKIVDIGGGLGCLLSYILEKNPTIKQGVCFDLPQVMQQSDIENEFVKQNLSKDRYQLVGGDMFDPKTIPQADAYILQNIIHNWSDDQAIDIIKSIRKAANGQQVTLFIIEVMVISDIEQNKFLSRIVHAMDLQMMIILNGKERTQKQHEYLFEQSGFKFKRLYVTGTPHSIIEAVSN</sequence>
<reference evidence="11" key="1">
    <citation type="submission" date="2021-02" db="EMBL/GenBank/DDBJ databases">
        <authorList>
            <person name="Nowell W R."/>
        </authorList>
    </citation>
    <scope>NUCLEOTIDE SEQUENCE</scope>
</reference>
<evidence type="ECO:0000256" key="8">
    <source>
        <dbReference type="PIRSR" id="PIRSR005739-1"/>
    </source>
</evidence>
<dbReference type="CDD" id="cd02440">
    <property type="entry name" value="AdoMet_MTases"/>
    <property type="match status" value="1"/>
</dbReference>
<dbReference type="InterPro" id="IPR001077">
    <property type="entry name" value="COMT_C"/>
</dbReference>
<dbReference type="EC" id="2.1.1.4" evidence="5"/>
<dbReference type="Proteomes" id="UP000663856">
    <property type="component" value="Unassembled WGS sequence"/>
</dbReference>
<feature type="domain" description="O-methyltransferase C-terminal" evidence="9">
    <location>
        <begin position="138"/>
        <end position="345"/>
    </location>
</feature>
<evidence type="ECO:0000313" key="11">
    <source>
        <dbReference type="EMBL" id="CAF2100288.1"/>
    </source>
</evidence>
<dbReference type="GO" id="GO:0046983">
    <property type="term" value="F:protein dimerization activity"/>
    <property type="evidence" value="ECO:0007669"/>
    <property type="project" value="InterPro"/>
</dbReference>
<protein>
    <recommendedName>
        <fullName evidence="6">Acetylserotonin O-methyltransferase</fullName>
        <ecNumber evidence="5">2.1.1.4</ecNumber>
    </recommendedName>
    <alternativeName>
        <fullName evidence="7">Hydroxyindole O-methyltransferase</fullName>
    </alternativeName>
</protein>
<feature type="active site" description="Proton acceptor" evidence="8">
    <location>
        <position position="268"/>
    </location>
</feature>
<organism evidence="11 13">
    <name type="scientific">Rotaria magnacalcarata</name>
    <dbReference type="NCBI Taxonomy" id="392030"/>
    <lineage>
        <taxon>Eukaryota</taxon>
        <taxon>Metazoa</taxon>
        <taxon>Spiralia</taxon>
        <taxon>Gnathifera</taxon>
        <taxon>Rotifera</taxon>
        <taxon>Eurotatoria</taxon>
        <taxon>Bdelloidea</taxon>
        <taxon>Philodinida</taxon>
        <taxon>Philodinidae</taxon>
        <taxon>Rotaria</taxon>
    </lineage>
</organism>
<dbReference type="Gene3D" id="3.40.50.150">
    <property type="entry name" value="Vaccinia Virus protein VP39"/>
    <property type="match status" value="1"/>
</dbReference>
<dbReference type="InterPro" id="IPR036388">
    <property type="entry name" value="WH-like_DNA-bd_sf"/>
</dbReference>
<evidence type="ECO:0000259" key="9">
    <source>
        <dbReference type="Pfam" id="PF00891"/>
    </source>
</evidence>
<comment type="function">
    <text evidence="4">Catalyzes the transfer of a methyl group onto N-acetylserotonin, producing melatonin (N-acetyl-5-methoxytryptamine).</text>
</comment>
<evidence type="ECO:0000313" key="14">
    <source>
        <dbReference type="Proteomes" id="UP000663866"/>
    </source>
</evidence>
<evidence type="ECO:0000256" key="6">
    <source>
        <dbReference type="ARBA" id="ARBA00040730"/>
    </source>
</evidence>
<keyword evidence="2" id="KW-0808">Transferase</keyword>
<evidence type="ECO:0000313" key="13">
    <source>
        <dbReference type="Proteomes" id="UP000663856"/>
    </source>
</evidence>
<comment type="caution">
    <text evidence="11">The sequence shown here is derived from an EMBL/GenBank/DDBJ whole genome shotgun (WGS) entry which is preliminary data.</text>
</comment>
<dbReference type="Pfam" id="PF00891">
    <property type="entry name" value="Methyltransf_2"/>
    <property type="match status" value="1"/>
</dbReference>
<evidence type="ECO:0000256" key="2">
    <source>
        <dbReference type="ARBA" id="ARBA00022679"/>
    </source>
</evidence>
<evidence type="ECO:0000256" key="3">
    <source>
        <dbReference type="ARBA" id="ARBA00022691"/>
    </source>
</evidence>
<keyword evidence="14" id="KW-1185">Reference proteome</keyword>
<dbReference type="SUPFAM" id="SSF53335">
    <property type="entry name" value="S-adenosyl-L-methionine-dependent methyltransferases"/>
    <property type="match status" value="1"/>
</dbReference>
<evidence type="ECO:0000259" key="10">
    <source>
        <dbReference type="Pfam" id="PF08100"/>
    </source>
</evidence>
<dbReference type="AlphaFoldDB" id="A0A816TN98"/>
<dbReference type="PANTHER" id="PTHR43712">
    <property type="entry name" value="PUTATIVE (AFU_ORTHOLOGUE AFUA_4G14580)-RELATED"/>
    <property type="match status" value="1"/>
</dbReference>
<dbReference type="EMBL" id="CAJOBG010005946">
    <property type="protein sequence ID" value="CAF4170849.1"/>
    <property type="molecule type" value="Genomic_DNA"/>
</dbReference>
<gene>
    <name evidence="12" type="ORF">OVN521_LOCUS24696</name>
    <name evidence="11" type="ORF">WKI299_LOCUS20095</name>
</gene>
<dbReference type="EMBL" id="CAJNRF010008292">
    <property type="protein sequence ID" value="CAF2100288.1"/>
    <property type="molecule type" value="Genomic_DNA"/>
</dbReference>
<dbReference type="Gene3D" id="1.10.10.10">
    <property type="entry name" value="Winged helix-like DNA-binding domain superfamily/Winged helix DNA-binding domain"/>
    <property type="match status" value="1"/>
</dbReference>
<dbReference type="PANTHER" id="PTHR43712:SF2">
    <property type="entry name" value="O-METHYLTRANSFERASE CICE"/>
    <property type="match status" value="1"/>
</dbReference>
<keyword evidence="3" id="KW-0949">S-adenosyl-L-methionine</keyword>
<dbReference type="InterPro" id="IPR016461">
    <property type="entry name" value="COMT-like"/>
</dbReference>
<evidence type="ECO:0000313" key="12">
    <source>
        <dbReference type="EMBL" id="CAF4170849.1"/>
    </source>
</evidence>
<accession>A0A816TN98</accession>
<evidence type="ECO:0000256" key="5">
    <source>
        <dbReference type="ARBA" id="ARBA00039116"/>
    </source>
</evidence>
<dbReference type="PROSITE" id="PS51683">
    <property type="entry name" value="SAM_OMT_II"/>
    <property type="match status" value="1"/>
</dbReference>
<dbReference type="Pfam" id="PF08100">
    <property type="entry name" value="Dimerisation"/>
    <property type="match status" value="1"/>
</dbReference>
<dbReference type="InterPro" id="IPR029063">
    <property type="entry name" value="SAM-dependent_MTases_sf"/>
</dbReference>
<dbReference type="PIRSF" id="PIRSF005739">
    <property type="entry name" value="O-mtase"/>
    <property type="match status" value="1"/>
</dbReference>
<proteinExistence type="predicted"/>
<evidence type="ECO:0000256" key="7">
    <source>
        <dbReference type="ARBA" id="ARBA00043054"/>
    </source>
</evidence>
<evidence type="ECO:0000256" key="4">
    <source>
        <dbReference type="ARBA" id="ARBA00037645"/>
    </source>
</evidence>
<dbReference type="InterPro" id="IPR036390">
    <property type="entry name" value="WH_DNA-bd_sf"/>
</dbReference>
<dbReference type="GO" id="GO:0017096">
    <property type="term" value="F:acetylserotonin O-methyltransferase activity"/>
    <property type="evidence" value="ECO:0007669"/>
    <property type="project" value="UniProtKB-EC"/>
</dbReference>
<name>A0A816TN98_9BILA</name>
<dbReference type="Proteomes" id="UP000663866">
    <property type="component" value="Unassembled WGS sequence"/>
</dbReference>
<dbReference type="SUPFAM" id="SSF46785">
    <property type="entry name" value="Winged helix' DNA-binding domain"/>
    <property type="match status" value="1"/>
</dbReference>
<feature type="domain" description="O-methyltransferase dimerisation" evidence="10">
    <location>
        <begin position="22"/>
        <end position="98"/>
    </location>
</feature>
<keyword evidence="1" id="KW-0489">Methyltransferase</keyword>
<dbReference type="InterPro" id="IPR012967">
    <property type="entry name" value="COMT_dimerisation"/>
</dbReference>
<dbReference type="GO" id="GO:0032259">
    <property type="term" value="P:methylation"/>
    <property type="evidence" value="ECO:0007669"/>
    <property type="project" value="UniProtKB-KW"/>
</dbReference>
<evidence type="ECO:0000256" key="1">
    <source>
        <dbReference type="ARBA" id="ARBA00022603"/>
    </source>
</evidence>